<dbReference type="AlphaFoldDB" id="A0A9X0W8E1"/>
<evidence type="ECO:0000256" key="1">
    <source>
        <dbReference type="PROSITE-ProRule" id="PRU00339"/>
    </source>
</evidence>
<dbReference type="SUPFAM" id="SSF48452">
    <property type="entry name" value="TPR-like"/>
    <property type="match status" value="1"/>
</dbReference>
<keyword evidence="2" id="KW-0472">Membrane</keyword>
<dbReference type="EMBL" id="NRRY01000014">
    <property type="protein sequence ID" value="MBK1618834.1"/>
    <property type="molecule type" value="Genomic_DNA"/>
</dbReference>
<dbReference type="PANTHER" id="PTHR15544">
    <property type="entry name" value="OSMOSIS RESPONSIVE FACTOR"/>
    <property type="match status" value="1"/>
</dbReference>
<organism evidence="3 4">
    <name type="scientific">Lamprobacter modestohalophilus</name>
    <dbReference type="NCBI Taxonomy" id="1064514"/>
    <lineage>
        <taxon>Bacteria</taxon>
        <taxon>Pseudomonadati</taxon>
        <taxon>Pseudomonadota</taxon>
        <taxon>Gammaproteobacteria</taxon>
        <taxon>Chromatiales</taxon>
        <taxon>Chromatiaceae</taxon>
        <taxon>Lamprobacter</taxon>
    </lineage>
</organism>
<proteinExistence type="predicted"/>
<feature type="transmembrane region" description="Helical" evidence="2">
    <location>
        <begin position="6"/>
        <end position="27"/>
    </location>
</feature>
<accession>A0A9X0W8E1</accession>
<dbReference type="PANTHER" id="PTHR15544:SF0">
    <property type="entry name" value="TETRATRICOPEPTIDE REPEAT PROTEIN 33"/>
    <property type="match status" value="1"/>
</dbReference>
<feature type="repeat" description="TPR" evidence="1">
    <location>
        <begin position="150"/>
        <end position="183"/>
    </location>
</feature>
<dbReference type="SMART" id="SM00028">
    <property type="entry name" value="TPR"/>
    <property type="match status" value="3"/>
</dbReference>
<dbReference type="Proteomes" id="UP001138768">
    <property type="component" value="Unassembled WGS sequence"/>
</dbReference>
<keyword evidence="4" id="KW-1185">Reference proteome</keyword>
<reference evidence="3 4" key="1">
    <citation type="journal article" date="2020" name="Microorganisms">
        <title>Osmotic Adaptation and Compatible Solute Biosynthesis of Phototrophic Bacteria as Revealed from Genome Analyses.</title>
        <authorList>
            <person name="Imhoff J.F."/>
            <person name="Rahn T."/>
            <person name="Kunzel S."/>
            <person name="Keller A."/>
            <person name="Neulinger S.C."/>
        </authorList>
    </citation>
    <scope>NUCLEOTIDE SEQUENCE [LARGE SCALE GENOMIC DNA]</scope>
    <source>
        <strain evidence="3 4">DSM 25653</strain>
    </source>
</reference>
<gene>
    <name evidence="3" type="ORF">CKO42_10390</name>
</gene>
<dbReference type="Pfam" id="PF13432">
    <property type="entry name" value="TPR_16"/>
    <property type="match status" value="1"/>
</dbReference>
<evidence type="ECO:0000313" key="4">
    <source>
        <dbReference type="Proteomes" id="UP001138768"/>
    </source>
</evidence>
<dbReference type="InterPro" id="IPR011990">
    <property type="entry name" value="TPR-like_helical_dom_sf"/>
</dbReference>
<evidence type="ECO:0000256" key="2">
    <source>
        <dbReference type="SAM" id="Phobius"/>
    </source>
</evidence>
<keyword evidence="1" id="KW-0802">TPR repeat</keyword>
<name>A0A9X0W8E1_9GAMM</name>
<evidence type="ECO:0000313" key="3">
    <source>
        <dbReference type="EMBL" id="MBK1618834.1"/>
    </source>
</evidence>
<comment type="caution">
    <text evidence="3">The sequence shown here is derived from an EMBL/GenBank/DDBJ whole genome shotgun (WGS) entry which is preliminary data.</text>
</comment>
<dbReference type="PROSITE" id="PS50005">
    <property type="entry name" value="TPR"/>
    <property type="match status" value="2"/>
</dbReference>
<keyword evidence="2" id="KW-1133">Transmembrane helix</keyword>
<keyword evidence="2" id="KW-0812">Transmembrane</keyword>
<evidence type="ECO:0008006" key="5">
    <source>
        <dbReference type="Google" id="ProtNLM"/>
    </source>
</evidence>
<dbReference type="Gene3D" id="1.25.40.10">
    <property type="entry name" value="Tetratricopeptide repeat domain"/>
    <property type="match status" value="1"/>
</dbReference>
<dbReference type="InterPro" id="IPR052658">
    <property type="entry name" value="TPR-containing"/>
</dbReference>
<protein>
    <recommendedName>
        <fullName evidence="5">Tetratricopeptide repeat protein</fullName>
    </recommendedName>
</protein>
<dbReference type="InterPro" id="IPR019734">
    <property type="entry name" value="TPR_rpt"/>
</dbReference>
<sequence length="203" mass="22588">MPRLTALQWIILFVVFFFYGFSVFALTRDYYLRHPPRSLPNPQNSQQAPNDQNSALGERMRQALSGEPEDAQAQIDISSTDTDALGHAADRLFAARRFVEAIPIYQRVLELQPEDAETHNDLGLALHYVGRAQDAISTLKQGTELAPDFQRIWLSLGFVALQNGEPALARDALQRALALDPDTDIADEATRLLGLMDAAETKP</sequence>
<feature type="repeat" description="TPR" evidence="1">
    <location>
        <begin position="82"/>
        <end position="115"/>
    </location>
</feature>